<name>A0A7S3QE74_9STRA</name>
<feature type="region of interest" description="Disordered" evidence="1">
    <location>
        <begin position="504"/>
        <end position="584"/>
    </location>
</feature>
<protein>
    <recommendedName>
        <fullName evidence="2">Helicase-associated domain-containing protein</fullName>
    </recommendedName>
</protein>
<dbReference type="Gene3D" id="6.10.140.530">
    <property type="match status" value="3"/>
</dbReference>
<feature type="domain" description="Helicase-associated" evidence="2">
    <location>
        <begin position="236"/>
        <end position="303"/>
    </location>
</feature>
<feature type="domain" description="Helicase-associated" evidence="2">
    <location>
        <begin position="315"/>
        <end position="381"/>
    </location>
</feature>
<dbReference type="PANTHER" id="PTHR33418:SF1">
    <property type="entry name" value="HELICASE-ASSOCIATED DOMAIN-CONTAINING PROTEIN"/>
    <property type="match status" value="1"/>
</dbReference>
<feature type="compositionally biased region" description="Low complexity" evidence="1">
    <location>
        <begin position="156"/>
        <end position="178"/>
    </location>
</feature>
<evidence type="ECO:0000256" key="1">
    <source>
        <dbReference type="SAM" id="MobiDB-lite"/>
    </source>
</evidence>
<feature type="region of interest" description="Disordered" evidence="1">
    <location>
        <begin position="129"/>
        <end position="186"/>
    </location>
</feature>
<gene>
    <name evidence="3" type="ORF">CDEB00056_LOCUS19603</name>
</gene>
<sequence length="584" mass="63907">MDDITTGAGALEDLAQVAEKLSADEKWRQQFNALKSYLDKSQNIFPQINDIINNNRNDNNGTAGSKGLVAWIANQRKYAARWESGLPSPMNTERMNSLNSINFFECFRTKWEVKWEEHYNAYTKHILENGNGNIPQDPDDKSEKPPVDSDETVGIASAAATATATATATTTAADSSTTSEKDKPKLKMPDDIATWVKKQRREYKKFEQGEKCTITRSRIDRLDTIDFDWCEYSAAEATFEVKIRQLQAFHKVNGHCKVPKIHKPNPALGRWGARMREHYRLFISSKSSCLDKAKIKRLEDMGFEWVSTLKHAPNANWMTMYNEMIAYKETHGHCNVPKSLKSNPALGAWTRNQRAQYMLKKRGKKSPMTEERISKLEHIGFKWKLKIHRKADAAAAAAVVAAQGVATVDEKMKVEDLVATGAAMPMDTTEAMDITEAMEIIKTANNEQVADTTEAMDTSEALDVAKPTDTALPEVPALPGLPTLPALPEAPATAEVAIATEKAASTETLASTEAPVSTEAPASTETPASTEAPASAEAPASTEAPASAETPAPTEAPASSETPASTEAPAPTETLPEVITKIEI</sequence>
<dbReference type="Pfam" id="PF03457">
    <property type="entry name" value="HA"/>
    <property type="match status" value="2"/>
</dbReference>
<dbReference type="AlphaFoldDB" id="A0A7S3QE74"/>
<organism evidence="3">
    <name type="scientific">Chaetoceros debilis</name>
    <dbReference type="NCBI Taxonomy" id="122233"/>
    <lineage>
        <taxon>Eukaryota</taxon>
        <taxon>Sar</taxon>
        <taxon>Stramenopiles</taxon>
        <taxon>Ochrophyta</taxon>
        <taxon>Bacillariophyta</taxon>
        <taxon>Coscinodiscophyceae</taxon>
        <taxon>Chaetocerotophycidae</taxon>
        <taxon>Chaetocerotales</taxon>
        <taxon>Chaetocerotaceae</taxon>
        <taxon>Chaetoceros</taxon>
    </lineage>
</organism>
<dbReference type="InterPro" id="IPR005114">
    <property type="entry name" value="Helicase_assoc"/>
</dbReference>
<reference evidence="3" key="1">
    <citation type="submission" date="2021-01" db="EMBL/GenBank/DDBJ databases">
        <authorList>
            <person name="Corre E."/>
            <person name="Pelletier E."/>
            <person name="Niang G."/>
            <person name="Scheremetjew M."/>
            <person name="Finn R."/>
            <person name="Kale V."/>
            <person name="Holt S."/>
            <person name="Cochrane G."/>
            <person name="Meng A."/>
            <person name="Brown T."/>
            <person name="Cohen L."/>
        </authorList>
    </citation>
    <scope>NUCLEOTIDE SEQUENCE</scope>
    <source>
        <strain evidence="3">MM31A-1</strain>
    </source>
</reference>
<evidence type="ECO:0000313" key="3">
    <source>
        <dbReference type="EMBL" id="CAE0474750.1"/>
    </source>
</evidence>
<accession>A0A7S3QE74</accession>
<feature type="compositionally biased region" description="Low complexity" evidence="1">
    <location>
        <begin position="504"/>
        <end position="574"/>
    </location>
</feature>
<dbReference type="EMBL" id="HBIO01025560">
    <property type="protein sequence ID" value="CAE0474750.1"/>
    <property type="molecule type" value="Transcribed_RNA"/>
</dbReference>
<dbReference type="PANTHER" id="PTHR33418">
    <property type="entry name" value="HELICASE-ASSOCIATED"/>
    <property type="match status" value="1"/>
</dbReference>
<feature type="compositionally biased region" description="Basic and acidic residues" evidence="1">
    <location>
        <begin position="138"/>
        <end position="147"/>
    </location>
</feature>
<evidence type="ECO:0000259" key="2">
    <source>
        <dbReference type="Pfam" id="PF03457"/>
    </source>
</evidence>
<proteinExistence type="predicted"/>